<feature type="compositionally biased region" description="Polar residues" evidence="16">
    <location>
        <begin position="1009"/>
        <end position="1021"/>
    </location>
</feature>
<dbReference type="GO" id="GO:0072583">
    <property type="term" value="P:clathrin-dependent endocytosis"/>
    <property type="evidence" value="ECO:0007669"/>
    <property type="project" value="InterPro"/>
</dbReference>
<keyword evidence="5" id="KW-0813">Transport</keyword>
<feature type="compositionally biased region" description="Basic and acidic residues" evidence="16">
    <location>
        <begin position="435"/>
        <end position="446"/>
    </location>
</feature>
<feature type="domain" description="AP complex mu/sigma subunit" evidence="17">
    <location>
        <begin position="1165"/>
        <end position="1293"/>
    </location>
</feature>
<evidence type="ECO:0000256" key="6">
    <source>
        <dbReference type="ARBA" id="ARBA00022475"/>
    </source>
</evidence>
<evidence type="ECO:0000256" key="2">
    <source>
        <dbReference type="ARBA" id="ARBA00004277"/>
    </source>
</evidence>
<keyword evidence="10" id="KW-0168">Coated pit</keyword>
<dbReference type="SUPFAM" id="SSF64356">
    <property type="entry name" value="SNARE-like"/>
    <property type="match status" value="1"/>
</dbReference>
<evidence type="ECO:0000259" key="17">
    <source>
        <dbReference type="Pfam" id="PF01217"/>
    </source>
</evidence>
<keyword evidence="19" id="KW-1185">Reference proteome</keyword>
<dbReference type="GO" id="GO:0030122">
    <property type="term" value="C:AP-2 adaptor complex"/>
    <property type="evidence" value="ECO:0007669"/>
    <property type="project" value="InterPro"/>
</dbReference>
<dbReference type="EMBL" id="SEOQ01000357">
    <property type="protein sequence ID" value="TFY64888.1"/>
    <property type="molecule type" value="Genomic_DNA"/>
</dbReference>
<evidence type="ECO:0000256" key="3">
    <source>
        <dbReference type="ARBA" id="ARBA00006972"/>
    </source>
</evidence>
<comment type="subunit">
    <text evidence="15">Adaptor protein complex 2 (AP-2) is a heterotetramer composed of two large adaptins (alpha-type subunit APL3 and beta-type subunit APL1), a medium chain (mu-type subunit APM4) and a small adaptin (sigma-type subunit APS2).</text>
</comment>
<dbReference type="InterPro" id="IPR011012">
    <property type="entry name" value="Longin-like_dom_sf"/>
</dbReference>
<evidence type="ECO:0000256" key="8">
    <source>
        <dbReference type="ARBA" id="ARBA00022927"/>
    </source>
</evidence>
<reference evidence="18 19" key="1">
    <citation type="submission" date="2019-02" db="EMBL/GenBank/DDBJ databases">
        <title>Genome sequencing of the rare red list fungi Dentipellis fragilis.</title>
        <authorList>
            <person name="Buettner E."/>
            <person name="Kellner H."/>
        </authorList>
    </citation>
    <scope>NUCLEOTIDE SEQUENCE [LARGE SCALE GENOMIC DNA]</scope>
    <source>
        <strain evidence="18 19">DSM 105465</strain>
    </source>
</reference>
<comment type="similarity">
    <text evidence="3">Belongs to the adaptor complexes small subunit family.</text>
</comment>
<evidence type="ECO:0000256" key="16">
    <source>
        <dbReference type="SAM" id="MobiDB-lite"/>
    </source>
</evidence>
<evidence type="ECO:0000256" key="9">
    <source>
        <dbReference type="ARBA" id="ARBA00023136"/>
    </source>
</evidence>
<dbReference type="InterPro" id="IPR022775">
    <property type="entry name" value="AP_mu_sigma_su"/>
</dbReference>
<dbReference type="GO" id="GO:0015031">
    <property type="term" value="P:protein transport"/>
    <property type="evidence" value="ECO:0007669"/>
    <property type="project" value="UniProtKB-KW"/>
</dbReference>
<feature type="region of interest" description="Disordered" evidence="16">
    <location>
        <begin position="349"/>
        <end position="387"/>
    </location>
</feature>
<feature type="region of interest" description="Disordered" evidence="16">
    <location>
        <begin position="506"/>
        <end position="574"/>
    </location>
</feature>
<feature type="region of interest" description="Disordered" evidence="16">
    <location>
        <begin position="262"/>
        <end position="295"/>
    </location>
</feature>
<evidence type="ECO:0000256" key="11">
    <source>
        <dbReference type="ARBA" id="ARBA00025487"/>
    </source>
</evidence>
<evidence type="ECO:0000313" key="18">
    <source>
        <dbReference type="EMBL" id="TFY64888.1"/>
    </source>
</evidence>
<evidence type="ECO:0000256" key="15">
    <source>
        <dbReference type="ARBA" id="ARBA00062168"/>
    </source>
</evidence>
<dbReference type="STRING" id="205917.A0A4Y9YT52"/>
<accession>A0A4Y9YT52</accession>
<dbReference type="GO" id="GO:0035615">
    <property type="term" value="F:clathrin adaptor activity"/>
    <property type="evidence" value="ECO:0007669"/>
    <property type="project" value="InterPro"/>
</dbReference>
<feature type="region of interest" description="Disordered" evidence="16">
    <location>
        <begin position="957"/>
        <end position="989"/>
    </location>
</feature>
<evidence type="ECO:0000256" key="10">
    <source>
        <dbReference type="ARBA" id="ARBA00023176"/>
    </source>
</evidence>
<keyword evidence="8" id="KW-0653">Protein transport</keyword>
<feature type="compositionally biased region" description="Polar residues" evidence="16">
    <location>
        <begin position="375"/>
        <end position="385"/>
    </location>
</feature>
<dbReference type="OrthoDB" id="3188866at2759"/>
<comment type="function">
    <text evidence="11">Component of the adaptor complexes which link clathrin to receptors in coated vesicles. Clathrin-associated protein complexes are believed to interact with the cytoplasmic tails of membrane proteins, leading to their selection and concentration.</text>
</comment>
<feature type="region of interest" description="Disordered" evidence="16">
    <location>
        <begin position="1003"/>
        <end position="1036"/>
    </location>
</feature>
<feature type="compositionally biased region" description="Low complexity" evidence="16">
    <location>
        <begin position="888"/>
        <end position="898"/>
    </location>
</feature>
<sequence length="2275" mass="251086">MAPTRSHGHTEYQQKRISNRSHLRNLIKASLRLVSGKPCAAMSWKRYWDRVVVQYKVEIVGWPTDVPFMDPSDVSLGRARLIPLIQSWEDGRTRFVKLSAEELAAKTAEREAKIATGEIIAPKPYPPRADYGDRLPHMQKGPAGKKNKKIFYAKSARLSVQGHQNREPCGSAERRKGPRRNRGGRPYREPCAGKGAEEEGIGRWYGHKDMRRRGSLASFSPFPSSFAERRMVGLHRRRFAAYLPCLAPHHLSQRRVAACVSHAHRTSREQRAGSDDDPRARRLRRPRTPTLSPPLALNGSICTILQDTSLHARHRRAGTTAAGLRPARAAGAESANAYLRSKRQAMLKGRMRRRTGGRRGEEAPGIRRVARRQTVGDTASVSPTQLEVHEQETHPACPLVAQIPQCVFRCVGHSRAGVSVHTPPRRAMPVANNAQRRECRVGEREPVATNGERGAGNGSPARASASWRPIFSFPAAQGTRGSCKVPHARWWDPAPRRQRTHAGCLRFEFSGPRPPRRAVPRRESVPTRVRHPRVVGRSPTYARDPQVTSTASAASGANGEQGTPTYAPRVVGRSPTYARTPCNVELRGFFVLPLARGPMHRVAGCSSDWRAALARVAGRSPADALRSPRPAGVTRPWSRILGSRPPRRAVPRRTREIERVPSASLGAYPAVLTYAVWVAAVVKTCEMQACASGRRAAARRRAQPCAKYGGVWCLRPAAGVRSDTLTPRIPRAGCGIGSVGNPSAQARLSSPPTVLIFDLQAPAAAVAEANRATSRVLLVTPRFQDGDASRVAFGGRRTRVDRPPVAYDSGIEAPAASGAKRGWADGTHKPRTRLVSGAGGHCALARRRASPSEAHRDMRRQSRHKALRANSTSSTASRPAKLGASRLSSTTSTSTSTSAGVGAKKGKLGGLGAKKAAAPIDFAEAERKAVEEAERIRQLGYDREHEEAEERAKKEAAALEARTKSKAKTVESSASARVVAPKPNGNTQDMERLGMGMKRLGFGGVPSPIATTSTKSGSSTPVVDDAPTTARDRFGEPEGNLARLSQFRGATSISSNQYFGREEEEDLVAANADGGLLGDGSLSGLEVAAKDAIARVMANPDVQNLGESIRTGALKLSDYLAQMSERVKQAPTKAQTTVAATDRSSFLYRPVFSTLFVASRDPEVCVQNRQGKTRLSKWYVPYDDEEKVRLRGEVHRLVAPRDQKYQSNFVEFRNYKVIYRRYAGLFFCVCVDANDNELAYLEAIHLFVEILDSFFDNVCELDLVFNFYKVYAILDEIFLAGEIEETSKDVVLASPWSSIFHSYLVVSFPAPSICRNNASPYSDYRSRIFLGPLIKPRIWSMYICRVQILLVHIQSEMRPGSVLFASTSHSIPGSTEVSASQGHNADIDIGPRTLHFKLQRLQAAATLSAVPLPYGSPHDCLPSAGKHKVGIAYFVPRYYLSDMLVGPGGLGRKPRPSLTSTLAPRCPEELAMAMAAVKIVGAAYPQPRGAAELQLSKGVSPHGDSSVWRRQVGVKLGMLSEGADNPVTASYCGCVADRQVSESESMTSSVPRKRVRQRPTKRLMFRGLAHAAARRRAAIAKICICRCRFTAAINEEVWSELGADEVRKCCGSMMRAPPYRSTSASDRIDSYILFFQCRMSAPQFRDQNFDLRTDVKIGSFFSERSGPSSCVPDYKYYMSEPRQHKRGIWPIMGVALLNACAIARHNQYPGQRQLGTGFLKYHCMVGRDIGVLAHVARPAGRLFLPRRYASSHSLRLPHSPCNVHGVRTHESVSDAAERTAVHVKRTQRDFVEDSNGFIPDATAKLLPDAFGFADSSRYRPQLLVKEDVIESVPAGEPRLLMQAEMYPSRNRRDTALSLILKGSSDVSDLRGGSRSPRLQPLAACFRTVLPLRPDLWYLCYAFQLMELYPEAYFLIVRYVDNRTDLCSLAQVSSSFRVAAERALYNTIQLSDPSKTRTLCRLFSSQPRVSTLVRALSIVLREDGDDQHDGSSLPPDYWDCIARALQQTKRLRHLNIHIDGSWDSARAWVLRECSFQLYTFHCDLAWDPDLIRFLSTQSSLSDLYIADFNEDTPDNIMITTGSLRQASSIPILSFLECTFTEAVGAFAPGRPLTHVKTCFSRSEPNAKRAEMAILISNLRLATKPLQSLDVADSSYTGSFSLEFLAHVVGAFSDNLSLRYLGALALPVNGKERLQFYGQLRRLPLLQHTELELSEWDPLPATPAALRAIANEIQLYCPSIQTAVFICDFEPFVMRKINGVWNLDDEVEAEALALWRH</sequence>
<dbReference type="InterPro" id="IPR016635">
    <property type="entry name" value="AP_complex_ssu"/>
</dbReference>
<dbReference type="Gene3D" id="3.30.450.60">
    <property type="match status" value="1"/>
</dbReference>
<dbReference type="Proteomes" id="UP000298327">
    <property type="component" value="Unassembled WGS sequence"/>
</dbReference>
<feature type="compositionally biased region" description="Basic and acidic residues" evidence="16">
    <location>
        <begin position="266"/>
        <end position="280"/>
    </location>
</feature>
<keyword evidence="6" id="KW-1003">Cell membrane</keyword>
<evidence type="ECO:0000256" key="14">
    <source>
        <dbReference type="ARBA" id="ARBA00032648"/>
    </source>
</evidence>
<evidence type="ECO:0000313" key="19">
    <source>
        <dbReference type="Proteomes" id="UP000298327"/>
    </source>
</evidence>
<evidence type="ECO:0000256" key="13">
    <source>
        <dbReference type="ARBA" id="ARBA00031686"/>
    </source>
</evidence>
<name>A0A4Y9YT52_9AGAM</name>
<evidence type="ECO:0000256" key="5">
    <source>
        <dbReference type="ARBA" id="ARBA00022448"/>
    </source>
</evidence>
<feature type="compositionally biased region" description="Basic residues" evidence="16">
    <location>
        <begin position="176"/>
        <end position="185"/>
    </location>
</feature>
<proteinExistence type="inferred from homology"/>
<keyword evidence="9" id="KW-0472">Membrane</keyword>
<evidence type="ECO:0000256" key="1">
    <source>
        <dbReference type="ARBA" id="ARBA00004236"/>
    </source>
</evidence>
<dbReference type="InterPro" id="IPR027156">
    <property type="entry name" value="APS2"/>
</dbReference>
<organism evidence="18 19">
    <name type="scientific">Dentipellis fragilis</name>
    <dbReference type="NCBI Taxonomy" id="205917"/>
    <lineage>
        <taxon>Eukaryota</taxon>
        <taxon>Fungi</taxon>
        <taxon>Dikarya</taxon>
        <taxon>Basidiomycota</taxon>
        <taxon>Agaricomycotina</taxon>
        <taxon>Agaricomycetes</taxon>
        <taxon>Russulales</taxon>
        <taxon>Hericiaceae</taxon>
        <taxon>Dentipellis</taxon>
    </lineage>
</organism>
<dbReference type="Pfam" id="PF01217">
    <property type="entry name" value="Clat_adaptor_s"/>
    <property type="match status" value="1"/>
</dbReference>
<evidence type="ECO:0000256" key="7">
    <source>
        <dbReference type="ARBA" id="ARBA00022583"/>
    </source>
</evidence>
<evidence type="ECO:0000256" key="12">
    <source>
        <dbReference type="ARBA" id="ARBA00030104"/>
    </source>
</evidence>
<feature type="region of interest" description="Disordered" evidence="16">
    <location>
        <begin position="804"/>
        <end position="906"/>
    </location>
</feature>
<comment type="subcellular location">
    <subcellularLocation>
        <location evidence="1">Cell membrane</location>
    </subcellularLocation>
    <subcellularLocation>
        <location evidence="2">Membrane</location>
        <location evidence="2">Coated pit</location>
        <topology evidence="2">Peripheral membrane protein</topology>
        <orientation evidence="2">Cytoplasmic side</orientation>
    </subcellularLocation>
</comment>
<comment type="caution">
    <text evidence="18">The sequence shown here is derived from an EMBL/GenBank/DDBJ whole genome shotgun (WGS) entry which is preliminary data.</text>
</comment>
<feature type="region of interest" description="Disordered" evidence="16">
    <location>
        <begin position="432"/>
        <end position="464"/>
    </location>
</feature>
<dbReference type="FunFam" id="3.30.450.60:FF:000011">
    <property type="entry name" value="AP complex subunit sigma"/>
    <property type="match status" value="1"/>
</dbReference>
<evidence type="ECO:0000256" key="4">
    <source>
        <dbReference type="ARBA" id="ARBA00013914"/>
    </source>
</evidence>
<keyword evidence="7" id="KW-0254">Endocytosis</keyword>
<dbReference type="PANTHER" id="PTHR11753">
    <property type="entry name" value="ADAPTOR COMPLEXES SMALL SUBUNIT FAMILY"/>
    <property type="match status" value="1"/>
</dbReference>
<gene>
    <name evidence="18" type="ORF">EVG20_g5795</name>
</gene>
<dbReference type="CDD" id="cd14833">
    <property type="entry name" value="AP2_sigma"/>
    <property type="match status" value="1"/>
</dbReference>
<feature type="region of interest" description="Disordered" evidence="16">
    <location>
        <begin position="159"/>
        <end position="194"/>
    </location>
</feature>
<feature type="region of interest" description="Disordered" evidence="16">
    <location>
        <begin position="622"/>
        <end position="653"/>
    </location>
</feature>
<protein>
    <recommendedName>
        <fullName evidence="4">AP-2 complex subunit sigma</fullName>
    </recommendedName>
    <alternativeName>
        <fullName evidence="12">Adaptin small chain</fullName>
    </alternativeName>
    <alternativeName>
        <fullName evidence="13">Clathrin assembly protein 2 sigma small chain</fullName>
    </alternativeName>
    <alternativeName>
        <fullName evidence="14">Sigma2-adaptin</fullName>
    </alternativeName>
</protein>